<dbReference type="EC" id="2.4.99.24" evidence="4"/>
<dbReference type="PANTHER" id="PTHR30160">
    <property type="entry name" value="TETRAACYLDISACCHARIDE 4'-KINASE-RELATED"/>
    <property type="match status" value="1"/>
</dbReference>
<dbReference type="CDD" id="cd03789">
    <property type="entry name" value="GT9_LPS_heptosyltransferase"/>
    <property type="match status" value="1"/>
</dbReference>
<dbReference type="GO" id="GO:0008713">
    <property type="term" value="F:ADP-heptose-lipopolysaccharide heptosyltransferase activity"/>
    <property type="evidence" value="ECO:0007669"/>
    <property type="project" value="UniProtKB-EC"/>
</dbReference>
<dbReference type="SUPFAM" id="SSF53756">
    <property type="entry name" value="UDP-Glycosyltransferase/glycogen phosphorylase"/>
    <property type="match status" value="1"/>
</dbReference>
<dbReference type="Pfam" id="PF01075">
    <property type="entry name" value="Glyco_transf_9"/>
    <property type="match status" value="1"/>
</dbReference>
<evidence type="ECO:0000313" key="6">
    <source>
        <dbReference type="EMBL" id="VAX42747.1"/>
    </source>
</evidence>
<dbReference type="InterPro" id="IPR011910">
    <property type="entry name" value="RfaF"/>
</dbReference>
<organism evidence="6">
    <name type="scientific">hydrothermal vent metagenome</name>
    <dbReference type="NCBI Taxonomy" id="652676"/>
    <lineage>
        <taxon>unclassified sequences</taxon>
        <taxon>metagenomes</taxon>
        <taxon>ecological metagenomes</taxon>
    </lineage>
</organism>
<reference evidence="6" key="1">
    <citation type="submission" date="2018-06" db="EMBL/GenBank/DDBJ databases">
        <authorList>
            <person name="Zhirakovskaya E."/>
        </authorList>
    </citation>
    <scope>NUCLEOTIDE SEQUENCE</scope>
</reference>
<evidence type="ECO:0000256" key="1">
    <source>
        <dbReference type="ARBA" id="ARBA00022676"/>
    </source>
</evidence>
<protein>
    <recommendedName>
        <fullName evidence="4">lipopolysaccharide heptosyltransferase II</fullName>
        <ecNumber evidence="4">2.4.99.24</ecNumber>
    </recommendedName>
</protein>
<evidence type="ECO:0000256" key="3">
    <source>
        <dbReference type="ARBA" id="ARBA00043995"/>
    </source>
</evidence>
<evidence type="ECO:0000256" key="5">
    <source>
        <dbReference type="ARBA" id="ARBA00047503"/>
    </source>
</evidence>
<keyword evidence="1" id="KW-0328">Glycosyltransferase</keyword>
<keyword evidence="2 6" id="KW-0808">Transferase</keyword>
<dbReference type="InterPro" id="IPR051199">
    <property type="entry name" value="LPS_LOS_Heptosyltrfase"/>
</dbReference>
<proteinExistence type="inferred from homology"/>
<evidence type="ECO:0000256" key="2">
    <source>
        <dbReference type="ARBA" id="ARBA00022679"/>
    </source>
</evidence>
<comment type="similarity">
    <text evidence="3">Belongs to the glycosyltransferase 9 family.</text>
</comment>
<comment type="catalytic activity">
    <reaction evidence="5">
        <text>an L-alpha-D-Hep-(1-&gt;5)-[alpha-Kdo-(2-&gt;4)]-alpha-Kdo-(2-&gt;6)-lipid A + ADP-L-glycero-beta-D-manno-heptose = an L-alpha-D-Hep-(1-&gt;3)-L-alpha-D-Hep-(1-&gt;5)-[alpha-Kdo-(2-&gt;4)]-alpha-Kdo-(2-&gt;6)-lipid A + ADP + H(+)</text>
        <dbReference type="Rhea" id="RHEA:74071"/>
        <dbReference type="ChEBI" id="CHEBI:15378"/>
        <dbReference type="ChEBI" id="CHEBI:61506"/>
        <dbReference type="ChEBI" id="CHEBI:193068"/>
        <dbReference type="ChEBI" id="CHEBI:193069"/>
        <dbReference type="ChEBI" id="CHEBI:456216"/>
        <dbReference type="EC" id="2.4.99.24"/>
    </reaction>
</comment>
<evidence type="ECO:0000256" key="4">
    <source>
        <dbReference type="ARBA" id="ARBA00044042"/>
    </source>
</evidence>
<sequence>MKIAIFMPNWIGDAVMATPALRAIRSHYSDASIVAIVRPPIEDVLAGTDLVDRVILHQPKSDYSEGKGWRFVSRLREEDFETAILFPNSLRSAWLAWLAGAKQRVGFSRDGRGLLLTDKLIPHSRINPNPEIDEYLRIAEHLGCENLTHQMELGILPEENALLERFWESQSSSLRSRELVCFNPGGAFGAAKHWSAQSFGELGFRLAEERQKTILVLCGPAEREEARQIVRHANHPYVVSLAGMPPSIGLTKAAIRSAQLLVTTDSGPRHFAAPFHVPVVTLFGPTHIEWSETYYEKAKHLQLKMDCGPCQKRVCPLGHLKCMNDLTSGMVFNAVDELLKKENLQHYPKRKRA</sequence>
<dbReference type="NCBIfam" id="TIGR02195">
    <property type="entry name" value="heptsyl_trn_II"/>
    <property type="match status" value="1"/>
</dbReference>
<dbReference type="Gene3D" id="3.40.50.2000">
    <property type="entry name" value="Glycogen Phosphorylase B"/>
    <property type="match status" value="2"/>
</dbReference>
<accession>A0A3B1E972</accession>
<dbReference type="GO" id="GO:0009244">
    <property type="term" value="P:lipopolysaccharide core region biosynthetic process"/>
    <property type="evidence" value="ECO:0007669"/>
    <property type="project" value="TreeGrafter"/>
</dbReference>
<dbReference type="AlphaFoldDB" id="A0A3B1E972"/>
<dbReference type="PANTHER" id="PTHR30160:SF7">
    <property type="entry name" value="ADP-HEPTOSE--LPS HEPTOSYLTRANSFERASE 2"/>
    <property type="match status" value="1"/>
</dbReference>
<dbReference type="GO" id="GO:0005829">
    <property type="term" value="C:cytosol"/>
    <property type="evidence" value="ECO:0007669"/>
    <property type="project" value="TreeGrafter"/>
</dbReference>
<name>A0A3B1E972_9ZZZZ</name>
<dbReference type="InterPro" id="IPR002201">
    <property type="entry name" value="Glyco_trans_9"/>
</dbReference>
<dbReference type="EMBL" id="UOGL01000686">
    <property type="protein sequence ID" value="VAX42747.1"/>
    <property type="molecule type" value="Genomic_DNA"/>
</dbReference>
<gene>
    <name evidence="6" type="ORF">MNBD_PLANCTO02-303</name>
</gene>